<dbReference type="GO" id="GO:0016747">
    <property type="term" value="F:acyltransferase activity, transferring groups other than amino-acyl groups"/>
    <property type="evidence" value="ECO:0007669"/>
    <property type="project" value="InterPro"/>
</dbReference>
<feature type="domain" description="N-acetyltransferase" evidence="1">
    <location>
        <begin position="9"/>
        <end position="173"/>
    </location>
</feature>
<dbReference type="Gene3D" id="3.40.630.30">
    <property type="match status" value="1"/>
</dbReference>
<dbReference type="SUPFAM" id="SSF55729">
    <property type="entry name" value="Acyl-CoA N-acyltransferases (Nat)"/>
    <property type="match status" value="1"/>
</dbReference>
<dbReference type="EMBL" id="LDYG01000020">
    <property type="protein sequence ID" value="KUP07739.1"/>
    <property type="molecule type" value="Genomic_DNA"/>
</dbReference>
<dbReference type="Pfam" id="PF13420">
    <property type="entry name" value="Acetyltransf_4"/>
    <property type="match status" value="1"/>
</dbReference>
<dbReference type="InterPro" id="IPR016181">
    <property type="entry name" value="Acyl_CoA_acyltransferase"/>
</dbReference>
<comment type="caution">
    <text evidence="2">The sequence shown here is derived from an EMBL/GenBank/DDBJ whole genome shotgun (WGS) entry which is preliminary data.</text>
</comment>
<dbReference type="Proteomes" id="UP000074108">
    <property type="component" value="Unassembled WGS sequence"/>
</dbReference>
<dbReference type="PANTHER" id="PTHR43415">
    <property type="entry name" value="SPERMIDINE N(1)-ACETYLTRANSFERASE"/>
    <property type="match status" value="1"/>
</dbReference>
<dbReference type="PANTHER" id="PTHR43415:SF5">
    <property type="entry name" value="ACETYLTRANSFERASE"/>
    <property type="match status" value="1"/>
</dbReference>
<dbReference type="RefSeq" id="WP_010171476.1">
    <property type="nucleotide sequence ID" value="NZ_LDYG01000020.1"/>
</dbReference>
<protein>
    <submittedName>
        <fullName evidence="2">GNAT family acetyltransferase</fullName>
    </submittedName>
</protein>
<gene>
    <name evidence="2" type="ORF">Q75_04365</name>
</gene>
<name>A0A147KAI3_9BACI</name>
<accession>A0A147KAI3</accession>
<dbReference type="PROSITE" id="PS51186">
    <property type="entry name" value="GNAT"/>
    <property type="match status" value="1"/>
</dbReference>
<dbReference type="OrthoDB" id="9795206at2"/>
<dbReference type="AlphaFoldDB" id="A0A147KAI3"/>
<organism evidence="2 3">
    <name type="scientific">Bacillus coahuilensis p1.1.43</name>
    <dbReference type="NCBI Taxonomy" id="1150625"/>
    <lineage>
        <taxon>Bacteria</taxon>
        <taxon>Bacillati</taxon>
        <taxon>Bacillota</taxon>
        <taxon>Bacilli</taxon>
        <taxon>Bacillales</taxon>
        <taxon>Bacillaceae</taxon>
        <taxon>Bacillus</taxon>
    </lineage>
</organism>
<keyword evidence="3" id="KW-1185">Reference proteome</keyword>
<evidence type="ECO:0000313" key="2">
    <source>
        <dbReference type="EMBL" id="KUP07739.1"/>
    </source>
</evidence>
<sequence>MHILENQRIYLGLFEEDDFHKMKDWYRYNQTYPRLLSAEPYRPKTVEQLKKWMTETSEKDYRFSIRLKSTDDLIGYMELDDILWSNRVGWISLGIGELEHRGKGYGKEAMDTILRYAFHELNLHRIQLTVFSYNEPAIHLYEKVGFQKEGTYRQFLERDGNRHDMLLYGLLKEEWRG</sequence>
<proteinExistence type="predicted"/>
<evidence type="ECO:0000313" key="3">
    <source>
        <dbReference type="Proteomes" id="UP000074108"/>
    </source>
</evidence>
<dbReference type="PATRIC" id="fig|1150625.3.peg.912"/>
<dbReference type="STRING" id="1150625.Q75_04365"/>
<dbReference type="InterPro" id="IPR000182">
    <property type="entry name" value="GNAT_dom"/>
</dbReference>
<keyword evidence="2" id="KW-0808">Transferase</keyword>
<reference evidence="2 3" key="1">
    <citation type="journal article" date="2016" name="Front. Microbiol.">
        <title>Microevolution Analysis of Bacillus coahuilensis Unveils Differences in Phosphorus Acquisition Strategies and Their Regulation.</title>
        <authorList>
            <person name="Gomez-Lunar Z."/>
            <person name="Hernandez-Gonzalez I."/>
            <person name="Rodriguez-Torres M.D."/>
            <person name="Souza V."/>
            <person name="Olmedo-Alvarez G."/>
        </authorList>
    </citation>
    <scope>NUCLEOTIDE SEQUENCE [LARGE SCALE GENOMIC DNA]</scope>
    <source>
        <strain evidence="3">p1.1.43</strain>
    </source>
</reference>
<evidence type="ECO:0000259" key="1">
    <source>
        <dbReference type="PROSITE" id="PS51186"/>
    </source>
</evidence>
<dbReference type="CDD" id="cd04301">
    <property type="entry name" value="NAT_SF"/>
    <property type="match status" value="1"/>
</dbReference>